<dbReference type="Proteomes" id="UP001060325">
    <property type="component" value="Chromosome"/>
</dbReference>
<evidence type="ECO:0000313" key="2">
    <source>
        <dbReference type="Proteomes" id="UP001060325"/>
    </source>
</evidence>
<organism evidence="1 2">
    <name type="scientific">Exiguobacterium aurantiacum</name>
    <dbReference type="NCBI Taxonomy" id="33987"/>
    <lineage>
        <taxon>Bacteria</taxon>
        <taxon>Bacillati</taxon>
        <taxon>Bacillota</taxon>
        <taxon>Bacilli</taxon>
        <taxon>Bacillales</taxon>
        <taxon>Bacillales Family XII. Incertae Sedis</taxon>
        <taxon>Exiguobacterium</taxon>
    </lineage>
</organism>
<gene>
    <name evidence="1" type="ORF">NMQ00_03645</name>
</gene>
<dbReference type="Pfam" id="PF18846">
    <property type="entry name" value="baeRF_family5"/>
    <property type="match status" value="1"/>
</dbReference>
<name>A0ABY5FQD8_9BACL</name>
<protein>
    <submittedName>
        <fullName evidence="1">VLRF1 family aeRF1-type release factor</fullName>
    </submittedName>
</protein>
<proteinExistence type="predicted"/>
<keyword evidence="2" id="KW-1185">Reference proteome</keyword>
<accession>A0ABY5FQD8</accession>
<sequence>MALSTELGKIKQLHNAEAGVLSLYLSTKPSERNKWEIHLKNELRRLEQEVEANGDESKLKAFKQLRERAEHEILSNEHKLLRSIVLFAEGNDGLFELHFLQLDVDNEFHYGDKPNLDQIERLDAEFPNTGILLAQLDSITAYDTRLGEIEDVVVFDLDLDTDQWRRYQGRGAGGKASSSSQVDQFDSRKENQIRQFYRDIAGEIRTLHKHHKWSEVVIIGQDRSANLLKDELGLDVERVVNRNLGHAEEEEVLRRAFEA</sequence>
<dbReference type="EMBL" id="CP101462">
    <property type="protein sequence ID" value="UTT43609.1"/>
    <property type="molecule type" value="Genomic_DNA"/>
</dbReference>
<dbReference type="InterPro" id="IPR040983">
    <property type="entry name" value="Bact_RF_family5"/>
</dbReference>
<reference evidence="1" key="1">
    <citation type="submission" date="2022-07" db="EMBL/GenBank/DDBJ databases">
        <title>Complete genome of CX2.</title>
        <authorList>
            <person name="Cao G."/>
        </authorList>
    </citation>
    <scope>NUCLEOTIDE SEQUENCE</scope>
    <source>
        <strain evidence="1">CX2</strain>
    </source>
</reference>
<evidence type="ECO:0000313" key="1">
    <source>
        <dbReference type="EMBL" id="UTT43609.1"/>
    </source>
</evidence>
<dbReference type="RefSeq" id="WP_255177977.1">
    <property type="nucleotide sequence ID" value="NZ_CP101462.1"/>
</dbReference>